<accession>A0A4R0YLP8</accession>
<feature type="binding site" evidence="5">
    <location>
        <begin position="110"/>
        <end position="112"/>
    </location>
    <ligand>
        <name>FMN</name>
        <dbReference type="ChEBI" id="CHEBI:58210"/>
    </ligand>
</feature>
<dbReference type="PROSITE" id="PS50902">
    <property type="entry name" value="FLAVODOXIN_LIKE"/>
    <property type="match status" value="1"/>
</dbReference>
<dbReference type="EMBL" id="SJTG01000002">
    <property type="protein sequence ID" value="TCI09666.1"/>
    <property type="molecule type" value="Genomic_DNA"/>
</dbReference>
<keyword evidence="5" id="KW-0547">Nucleotide-binding</keyword>
<dbReference type="SUPFAM" id="SSF52218">
    <property type="entry name" value="Flavoproteins"/>
    <property type="match status" value="1"/>
</dbReference>
<feature type="binding site" evidence="5">
    <location>
        <begin position="42"/>
        <end position="47"/>
    </location>
    <ligand>
        <name>FMN</name>
        <dbReference type="ChEBI" id="CHEBI:58210"/>
    </ligand>
</feature>
<dbReference type="GO" id="GO:0008753">
    <property type="term" value="F:NADPH dehydrogenase (quinone) activity"/>
    <property type="evidence" value="ECO:0007669"/>
    <property type="project" value="RHEA"/>
</dbReference>
<protein>
    <recommendedName>
        <fullName evidence="5">NAD(P)H dehydrogenase (quinone)</fullName>
        <ecNumber evidence="5">1.6.5.2</ecNumber>
    </recommendedName>
    <alternativeName>
        <fullName evidence="5">NAD(P)H:quinone oxidoreductase</fullName>
        <shortName evidence="5">NQO</shortName>
    </alternativeName>
</protein>
<comment type="caution">
    <text evidence="7">The sequence shown here is derived from an EMBL/GenBank/DDBJ whole genome shotgun (WGS) entry which is preliminary data.</text>
</comment>
<dbReference type="HAMAP" id="MF_01017">
    <property type="entry name" value="NQOR"/>
    <property type="match status" value="1"/>
</dbReference>
<name>A0A4R0YLP8_9GAMM</name>
<keyword evidence="5" id="KW-0521">NADP</keyword>
<keyword evidence="3 5" id="KW-0288">FMN</keyword>
<dbReference type="InterPro" id="IPR010089">
    <property type="entry name" value="Flavoprotein_WrbA-like"/>
</dbReference>
<dbReference type="AlphaFoldDB" id="A0A4R0YLP8"/>
<comment type="caution">
    <text evidence="5">Lacks conserved residue(s) required for the propagation of feature annotation.</text>
</comment>
<feature type="binding site" evidence="5">
    <location>
        <position position="166"/>
    </location>
    <ligand>
        <name>FMN</name>
        <dbReference type="ChEBI" id="CHEBI:58210"/>
    </ligand>
</feature>
<feature type="domain" description="Flavodoxin-like" evidence="6">
    <location>
        <begin position="36"/>
        <end position="222"/>
    </location>
</feature>
<keyword evidence="2 5" id="KW-0285">Flavoprotein</keyword>
<evidence type="ECO:0000256" key="5">
    <source>
        <dbReference type="HAMAP-Rule" id="MF_01017"/>
    </source>
</evidence>
<feature type="binding site" evidence="5">
    <location>
        <position position="130"/>
    </location>
    <ligand>
        <name>substrate</name>
    </ligand>
</feature>
<gene>
    <name evidence="7" type="primary">wrbA</name>
    <name evidence="7" type="ORF">EZM97_11925</name>
</gene>
<keyword evidence="4 5" id="KW-0560">Oxidoreductase</keyword>
<dbReference type="InterPro" id="IPR037513">
    <property type="entry name" value="NQO"/>
</dbReference>
<dbReference type="GO" id="GO:0050136">
    <property type="term" value="F:NADH dehydrogenase (quinone) (non-electrogenic) activity"/>
    <property type="evidence" value="ECO:0007669"/>
    <property type="project" value="RHEA"/>
</dbReference>
<dbReference type="InterPro" id="IPR008254">
    <property type="entry name" value="Flavodoxin/NO_synth"/>
</dbReference>
<evidence type="ECO:0000256" key="4">
    <source>
        <dbReference type="ARBA" id="ARBA00023002"/>
    </source>
</evidence>
<sequence length="235" mass="24779">MKRRLLHWLLKLGSPNGQPDPSTPHPRRKTHSVTKILVLYYSTHGHIEAMADAVANGARSAGAKVTIKRVPESMSDDVARQIGAKLDQPAEIAAPDELAEYDAIIIGTPTRFGRMSGQMANFLDQTGGLWAQGKLVGKVGGAFTSTASQHGGAETTLFSVLTGMMHHGMITVGLPYAFPGLVSMDEVTGGAPYGAATITGPDGSRKPSKNELDGAHFQGRHIAEVTAALVRGKSS</sequence>
<dbReference type="GO" id="GO:0051287">
    <property type="term" value="F:NAD binding"/>
    <property type="evidence" value="ECO:0007669"/>
    <property type="project" value="UniProtKB-UniRule"/>
</dbReference>
<dbReference type="InterPro" id="IPR005025">
    <property type="entry name" value="FMN_Rdtase-like_dom"/>
</dbReference>
<dbReference type="Gene3D" id="3.40.50.360">
    <property type="match status" value="1"/>
</dbReference>
<evidence type="ECO:0000256" key="1">
    <source>
        <dbReference type="ARBA" id="ARBA00006961"/>
    </source>
</evidence>
<dbReference type="GO" id="GO:0010181">
    <property type="term" value="F:FMN binding"/>
    <property type="evidence" value="ECO:0007669"/>
    <property type="project" value="InterPro"/>
</dbReference>
<dbReference type="Proteomes" id="UP000291822">
    <property type="component" value="Unassembled WGS sequence"/>
</dbReference>
<keyword evidence="8" id="KW-1185">Reference proteome</keyword>
<dbReference type="EC" id="1.6.5.2" evidence="5"/>
<evidence type="ECO:0000313" key="8">
    <source>
        <dbReference type="Proteomes" id="UP000291822"/>
    </source>
</evidence>
<dbReference type="NCBIfam" id="NF002999">
    <property type="entry name" value="PRK03767.1"/>
    <property type="match status" value="1"/>
</dbReference>
<dbReference type="NCBIfam" id="TIGR01755">
    <property type="entry name" value="flav_wrbA"/>
    <property type="match status" value="1"/>
</dbReference>
<comment type="cofactor">
    <cofactor evidence="5">
        <name>FMN</name>
        <dbReference type="ChEBI" id="CHEBI:58210"/>
    </cofactor>
    <text evidence="5">Binds 1 FMN per monomer.</text>
</comment>
<evidence type="ECO:0000313" key="7">
    <source>
        <dbReference type="EMBL" id="TCI09666.1"/>
    </source>
</evidence>
<dbReference type="GO" id="GO:0050660">
    <property type="term" value="F:flavin adenine dinucleotide binding"/>
    <property type="evidence" value="ECO:0007669"/>
    <property type="project" value="UniProtKB-UniRule"/>
</dbReference>
<evidence type="ECO:0000259" key="6">
    <source>
        <dbReference type="PROSITE" id="PS50902"/>
    </source>
</evidence>
<reference evidence="7 8" key="1">
    <citation type="submission" date="2019-02" db="EMBL/GenBank/DDBJ databases">
        <title>Dyella amyloliquefaciens sp. nov., isolated from forest soil.</title>
        <authorList>
            <person name="Gao Z.-H."/>
            <person name="Qiu L.-H."/>
        </authorList>
    </citation>
    <scope>NUCLEOTIDE SEQUENCE [LARGE SCALE GENOMIC DNA]</scope>
    <source>
        <strain evidence="7 8">KACC 12747</strain>
    </source>
</reference>
<comment type="catalytic activity">
    <reaction evidence="5">
        <text>a quinone + NADPH + H(+) = a quinol + NADP(+)</text>
        <dbReference type="Rhea" id="RHEA:46164"/>
        <dbReference type="ChEBI" id="CHEBI:15378"/>
        <dbReference type="ChEBI" id="CHEBI:24646"/>
        <dbReference type="ChEBI" id="CHEBI:57783"/>
        <dbReference type="ChEBI" id="CHEBI:58349"/>
        <dbReference type="ChEBI" id="CHEBI:132124"/>
        <dbReference type="EC" id="1.6.5.2"/>
    </reaction>
</comment>
<comment type="similarity">
    <text evidence="1 5">Belongs to the WrbA family.</text>
</comment>
<evidence type="ECO:0000256" key="3">
    <source>
        <dbReference type="ARBA" id="ARBA00022643"/>
    </source>
</evidence>
<dbReference type="Pfam" id="PF03358">
    <property type="entry name" value="FMN_red"/>
    <property type="match status" value="1"/>
</dbReference>
<dbReference type="PANTHER" id="PTHR30546">
    <property type="entry name" value="FLAVODOXIN-RELATED PROTEIN WRBA-RELATED"/>
    <property type="match status" value="1"/>
</dbReference>
<comment type="catalytic activity">
    <reaction evidence="5">
        <text>a quinone + NADH + H(+) = a quinol + NAD(+)</text>
        <dbReference type="Rhea" id="RHEA:46160"/>
        <dbReference type="ChEBI" id="CHEBI:15378"/>
        <dbReference type="ChEBI" id="CHEBI:24646"/>
        <dbReference type="ChEBI" id="CHEBI:57540"/>
        <dbReference type="ChEBI" id="CHEBI:57945"/>
        <dbReference type="ChEBI" id="CHEBI:132124"/>
        <dbReference type="EC" id="1.6.5.2"/>
    </reaction>
</comment>
<dbReference type="GO" id="GO:0016020">
    <property type="term" value="C:membrane"/>
    <property type="evidence" value="ECO:0007669"/>
    <property type="project" value="TreeGrafter"/>
</dbReference>
<keyword evidence="5" id="KW-0520">NAD</keyword>
<dbReference type="PANTHER" id="PTHR30546:SF23">
    <property type="entry name" value="FLAVOPROTEIN-LIKE PROTEIN YCP4-RELATED"/>
    <property type="match status" value="1"/>
</dbReference>
<dbReference type="GO" id="GO:0050661">
    <property type="term" value="F:NADP binding"/>
    <property type="evidence" value="ECO:0007669"/>
    <property type="project" value="UniProtKB-UniRule"/>
</dbReference>
<dbReference type="InterPro" id="IPR029039">
    <property type="entry name" value="Flavoprotein-like_sf"/>
</dbReference>
<evidence type="ECO:0000256" key="2">
    <source>
        <dbReference type="ARBA" id="ARBA00022630"/>
    </source>
</evidence>
<proteinExistence type="inferred from homology"/>
<dbReference type="FunFam" id="3.40.50.360:FF:000001">
    <property type="entry name" value="NAD(P)H dehydrogenase (Quinone) FQR1-like"/>
    <property type="match status" value="1"/>
</dbReference>
<organism evidence="7 8">
    <name type="scientific">Dyella soli</name>
    <dbReference type="NCBI Taxonomy" id="522319"/>
    <lineage>
        <taxon>Bacteria</taxon>
        <taxon>Pseudomonadati</taxon>
        <taxon>Pseudomonadota</taxon>
        <taxon>Gammaproteobacteria</taxon>
        <taxon>Lysobacterales</taxon>
        <taxon>Rhodanobacteraceae</taxon>
        <taxon>Dyella</taxon>
    </lineage>
</organism>